<sequence length="76" mass="8847">MSHRTYYPHLRTIPSTTTSTERTIPVMPYMMTKFLGHLGDKVSFKRYLMLRVLPLPGNRVQQVVDEPLPKAYNNVL</sequence>
<accession>A0A093XF60</accession>
<proteinExistence type="predicted"/>
<gene>
    <name evidence="1" type="ORF">GQ26_0320670</name>
</gene>
<reference evidence="1" key="2">
    <citation type="journal article" date="2014" name="PLoS Genet.">
        <title>Signature gene expression reveals novel clues to the molecular mechanisms of dimorphic transition in Penicillium marneffei.</title>
        <authorList>
            <person name="Yang E."/>
            <person name="Wang G."/>
            <person name="Cai J."/>
            <person name="Woo P.C."/>
            <person name="Lau S.K."/>
            <person name="Yuen K.-Y."/>
            <person name="Chow W.-N."/>
            <person name="Lin X."/>
        </authorList>
    </citation>
    <scope>NUCLEOTIDE SEQUENCE</scope>
    <source>
        <strain evidence="1">PM1</strain>
    </source>
</reference>
<name>A0A093XF60_TALMA</name>
<dbReference type="EMBL" id="JPOX01000032">
    <property type="protein sequence ID" value="KFX43853.1"/>
    <property type="molecule type" value="Genomic_DNA"/>
</dbReference>
<comment type="caution">
    <text evidence="1">The sequence shown here is derived from an EMBL/GenBank/DDBJ whole genome shotgun (WGS) entry which is preliminary data.</text>
</comment>
<reference key="1">
    <citation type="journal article" date="2014" name="PLoS Genet.">
        <title>Signature Gene Expression Reveals Novel Clues to the Molecular Mechanisms of Dimorphic Transition in Penicillium marneffei.</title>
        <authorList>
            <person name="Yang E."/>
            <person name="Wang G."/>
            <person name="Cai J."/>
            <person name="Woo P.C."/>
            <person name="Lau S.K."/>
            <person name="Yuen K.-Y."/>
            <person name="Chow W.-N."/>
            <person name="Lin X."/>
        </authorList>
    </citation>
    <scope>NUCLEOTIDE SEQUENCE [LARGE SCALE GENOMIC DNA]</scope>
    <source>
        <strain>PM1</strain>
    </source>
</reference>
<organism evidence="1">
    <name type="scientific">Talaromyces marneffei PM1</name>
    <dbReference type="NCBI Taxonomy" id="1077442"/>
    <lineage>
        <taxon>Eukaryota</taxon>
        <taxon>Fungi</taxon>
        <taxon>Dikarya</taxon>
        <taxon>Ascomycota</taxon>
        <taxon>Pezizomycotina</taxon>
        <taxon>Eurotiomycetes</taxon>
        <taxon>Eurotiomycetidae</taxon>
        <taxon>Eurotiales</taxon>
        <taxon>Trichocomaceae</taxon>
        <taxon>Talaromyces</taxon>
        <taxon>Talaromyces sect. Talaromyces</taxon>
    </lineage>
</organism>
<protein>
    <submittedName>
        <fullName evidence="1">SWR1-complex protein 5</fullName>
    </submittedName>
</protein>
<dbReference type="AlphaFoldDB" id="A0A093XF60"/>
<evidence type="ECO:0000313" key="1">
    <source>
        <dbReference type="EMBL" id="KFX43853.1"/>
    </source>
</evidence>
<dbReference type="HOGENOM" id="CLU_2656129_0_0_1"/>